<comment type="caution">
    <text evidence="6">The sequence shown here is derived from an EMBL/GenBank/DDBJ whole genome shotgun (WGS) entry which is preliminary data.</text>
</comment>
<gene>
    <name evidence="6" type="ORF">FS320_21205</name>
</gene>
<dbReference type="SUPFAM" id="SSF46785">
    <property type="entry name" value="Winged helix' DNA-binding domain"/>
    <property type="match status" value="1"/>
</dbReference>
<dbReference type="Pfam" id="PF03466">
    <property type="entry name" value="LysR_substrate"/>
    <property type="match status" value="1"/>
</dbReference>
<dbReference type="EMBL" id="VOSK01000098">
    <property type="protein sequence ID" value="MPR27623.1"/>
    <property type="molecule type" value="Genomic_DNA"/>
</dbReference>
<reference evidence="6 7" key="1">
    <citation type="journal article" date="2019" name="Syst. Appl. Microbiol.">
        <title>Microvirga tunisiensis sp. nov., a root nodule symbiotic bacterium isolated from Lupinus micranthus and L. luteus grown in Northern Tunisia.</title>
        <authorList>
            <person name="Msaddak A."/>
            <person name="Rejili M."/>
            <person name="Duran D."/>
            <person name="Mars M."/>
            <person name="Palacios J.M."/>
            <person name="Ruiz-Argueso T."/>
            <person name="Rey L."/>
            <person name="Imperial J."/>
        </authorList>
    </citation>
    <scope>NUCLEOTIDE SEQUENCE [LARGE SCALE GENOMIC DNA]</scope>
    <source>
        <strain evidence="6 7">Lmie10</strain>
    </source>
</reference>
<dbReference type="Proteomes" id="UP000403266">
    <property type="component" value="Unassembled WGS sequence"/>
</dbReference>
<evidence type="ECO:0000256" key="3">
    <source>
        <dbReference type="ARBA" id="ARBA00023125"/>
    </source>
</evidence>
<dbReference type="PROSITE" id="PS50931">
    <property type="entry name" value="HTH_LYSR"/>
    <property type="match status" value="1"/>
</dbReference>
<dbReference type="GO" id="GO:0003700">
    <property type="term" value="F:DNA-binding transcription factor activity"/>
    <property type="evidence" value="ECO:0007669"/>
    <property type="project" value="InterPro"/>
</dbReference>
<comment type="similarity">
    <text evidence="1">Belongs to the LysR transcriptional regulatory family.</text>
</comment>
<dbReference type="InterPro" id="IPR036390">
    <property type="entry name" value="WH_DNA-bd_sf"/>
</dbReference>
<organism evidence="6 7">
    <name type="scientific">Microvirga tunisiensis</name>
    <dbReference type="NCBI Taxonomy" id="2108360"/>
    <lineage>
        <taxon>Bacteria</taxon>
        <taxon>Pseudomonadati</taxon>
        <taxon>Pseudomonadota</taxon>
        <taxon>Alphaproteobacteria</taxon>
        <taxon>Hyphomicrobiales</taxon>
        <taxon>Methylobacteriaceae</taxon>
        <taxon>Microvirga</taxon>
    </lineage>
</organism>
<evidence type="ECO:0000313" key="6">
    <source>
        <dbReference type="EMBL" id="MPR27623.1"/>
    </source>
</evidence>
<dbReference type="FunFam" id="1.10.10.10:FF:000001">
    <property type="entry name" value="LysR family transcriptional regulator"/>
    <property type="match status" value="1"/>
</dbReference>
<keyword evidence="7" id="KW-1185">Reference proteome</keyword>
<dbReference type="InterPro" id="IPR000847">
    <property type="entry name" value="LysR_HTH_N"/>
</dbReference>
<sequence length="305" mass="33266">MTLKQLEAFYLAATLGSFALAAQRAYVTQSSLSKRIAELEAWVGAELFDRSGKRAQLTEAGQRLLPVAARMLELKEGIRDVLNSSPTLTGTCRFGISELGALTWLPRFVARVRTEHPQLVLQPLVDLGRRLERQVVRGELDFAIIPIPPENPQIAAHGIGDVHFTWMAAPGRVAPESVLTAQDLSRHPVITMSEGSGVTQAFDVWAAGLGLHMQRTVASNSLMAIIGLTMADVGLSFLPMDFMRPWVESGALVALPSDPPLPTMRYCFVHRADDHRAMLPTLLQCVSEVAQFSAPAGLSRKTTMT</sequence>
<feature type="domain" description="HTH lysR-type" evidence="5">
    <location>
        <begin position="1"/>
        <end position="58"/>
    </location>
</feature>
<accession>A0A5N7ML76</accession>
<evidence type="ECO:0000313" key="7">
    <source>
        <dbReference type="Proteomes" id="UP000403266"/>
    </source>
</evidence>
<keyword evidence="3" id="KW-0238">DNA-binding</keyword>
<evidence type="ECO:0000259" key="5">
    <source>
        <dbReference type="PROSITE" id="PS50931"/>
    </source>
</evidence>
<keyword evidence="2" id="KW-0805">Transcription regulation</keyword>
<dbReference type="SUPFAM" id="SSF53850">
    <property type="entry name" value="Periplasmic binding protein-like II"/>
    <property type="match status" value="1"/>
</dbReference>
<dbReference type="InterPro" id="IPR036388">
    <property type="entry name" value="WH-like_DNA-bd_sf"/>
</dbReference>
<evidence type="ECO:0000256" key="2">
    <source>
        <dbReference type="ARBA" id="ARBA00023015"/>
    </source>
</evidence>
<dbReference type="OrthoDB" id="9786526at2"/>
<proteinExistence type="inferred from homology"/>
<dbReference type="Gene3D" id="1.10.10.10">
    <property type="entry name" value="Winged helix-like DNA-binding domain superfamily/Winged helix DNA-binding domain"/>
    <property type="match status" value="1"/>
</dbReference>
<dbReference type="Pfam" id="PF00126">
    <property type="entry name" value="HTH_1"/>
    <property type="match status" value="1"/>
</dbReference>
<dbReference type="Gene3D" id="3.40.190.10">
    <property type="entry name" value="Periplasmic binding protein-like II"/>
    <property type="match status" value="2"/>
</dbReference>
<dbReference type="AlphaFoldDB" id="A0A5N7ML76"/>
<dbReference type="PRINTS" id="PR00039">
    <property type="entry name" value="HTHLYSR"/>
</dbReference>
<keyword evidence="4" id="KW-0804">Transcription</keyword>
<dbReference type="RefSeq" id="WP_152713942.1">
    <property type="nucleotide sequence ID" value="NZ_VOSJ01000098.1"/>
</dbReference>
<dbReference type="PANTHER" id="PTHR30126">
    <property type="entry name" value="HTH-TYPE TRANSCRIPTIONAL REGULATOR"/>
    <property type="match status" value="1"/>
</dbReference>
<dbReference type="CDD" id="cd05466">
    <property type="entry name" value="PBP2_LTTR_substrate"/>
    <property type="match status" value="1"/>
</dbReference>
<dbReference type="GO" id="GO:0000976">
    <property type="term" value="F:transcription cis-regulatory region binding"/>
    <property type="evidence" value="ECO:0007669"/>
    <property type="project" value="TreeGrafter"/>
</dbReference>
<name>A0A5N7ML76_9HYPH</name>
<dbReference type="PANTHER" id="PTHR30126:SF94">
    <property type="entry name" value="LYSR FAMILY TRANSCRIPTIONAL REGULATOR"/>
    <property type="match status" value="1"/>
</dbReference>
<dbReference type="InterPro" id="IPR005119">
    <property type="entry name" value="LysR_subst-bd"/>
</dbReference>
<evidence type="ECO:0000256" key="1">
    <source>
        <dbReference type="ARBA" id="ARBA00009437"/>
    </source>
</evidence>
<evidence type="ECO:0000256" key="4">
    <source>
        <dbReference type="ARBA" id="ARBA00023163"/>
    </source>
</evidence>
<protein>
    <submittedName>
        <fullName evidence="6">LysR family transcriptional regulator</fullName>
    </submittedName>
</protein>